<name>A0A1B0ZKY6_9MICO</name>
<feature type="region of interest" description="Disordered" evidence="1">
    <location>
        <begin position="1"/>
        <end position="37"/>
    </location>
</feature>
<accession>A0A1B0ZKY6</accession>
<gene>
    <name evidence="2" type="ORF">DAD186_19980</name>
</gene>
<evidence type="ECO:0000256" key="1">
    <source>
        <dbReference type="SAM" id="MobiDB-lite"/>
    </source>
</evidence>
<organism evidence="2 3">
    <name type="scientific">Dermabacter vaginalis</name>
    <dbReference type="NCBI Taxonomy" id="1630135"/>
    <lineage>
        <taxon>Bacteria</taxon>
        <taxon>Bacillati</taxon>
        <taxon>Actinomycetota</taxon>
        <taxon>Actinomycetes</taxon>
        <taxon>Micrococcales</taxon>
        <taxon>Dermabacteraceae</taxon>
        <taxon>Dermabacter</taxon>
    </lineage>
</organism>
<sequence length="37" mass="3878">MEFRARGSVNGLTKKPGRPGPSPPTELAGGEGGEKRR</sequence>
<protein>
    <submittedName>
        <fullName evidence="2">Uncharacterized protein</fullName>
    </submittedName>
</protein>
<reference evidence="2 3" key="1">
    <citation type="submission" date="2015-06" db="EMBL/GenBank/DDBJ databases">
        <title>Investigation of pathophysiology for high-risk pregnancy and development of treatment modality based on it.</title>
        <authorList>
            <person name="Kim B.-C."/>
            <person name="Lim S."/>
        </authorList>
    </citation>
    <scope>NUCLEOTIDE SEQUENCE [LARGE SCALE GENOMIC DNA]</scope>
    <source>
        <strain evidence="2 3">AD1-86</strain>
    </source>
</reference>
<dbReference type="AlphaFoldDB" id="A0A1B0ZKY6"/>
<proteinExistence type="predicted"/>
<dbReference type="EMBL" id="CP012117">
    <property type="protein sequence ID" value="ANP28548.1"/>
    <property type="molecule type" value="Genomic_DNA"/>
</dbReference>
<evidence type="ECO:0000313" key="2">
    <source>
        <dbReference type="EMBL" id="ANP28548.1"/>
    </source>
</evidence>
<dbReference type="KEGG" id="dva:DAD186_19980"/>
<dbReference type="Proteomes" id="UP000092596">
    <property type="component" value="Chromosome"/>
</dbReference>
<evidence type="ECO:0000313" key="3">
    <source>
        <dbReference type="Proteomes" id="UP000092596"/>
    </source>
</evidence>